<proteinExistence type="predicted"/>
<sequence>MLNKLLKDLQSINEELAEYINTPSWNLPTSSYDDDDDEYSFATQEYLMTCSTAITPVLPTEEPDNSLSMRDEHLSTILKTESNELIKSSNENLVPIPSESEDFFDIERTIPYLLESLLNRDTLMTSSPKIDSLLDEFAGDFHANPNTIIESLPTFPIPVEDSNTLREEIDIFPGPDDSIPPGIESDNYNSEGDYNYTSLPEFKSFHADYPDSGDSTIDVVEDIPVDMPNILPTHPTLYMDFDFIPSHNDLGSDLDVSSPFGDRNKIYDMGICIESDLLILSWRIRQTIEVDIIKKTENQAKMTKLSMSNGIRLLTEKHFPDPSDNLSKYLLALLAISPFHDDPYMKVMQAYNATSNELLISPPQAPIAPHTKRARFLSSSSDFSTPPQVFEIGESSYKTHLERHEEQIETILNHLDELPLERIQHIEDKIEGLGNGRVIIQRDFDQLETELQEAHDHQGYPGSPPIRYEDSSGQDPIAPNRTSTSVALAMTQDAIRKLVADSVTAALEAQAATMENANNTNRNTGQSGTPVARKCSYKEFMSCQPFNFKGMEGAVGLIRWFERTESLFLYSNYTEDCKVKFATGNDLKTYVRRFQELAVLCSTMVPNSEKHMEVFIGGLPRSIEGNVTALKP</sequence>
<reference evidence="2" key="2">
    <citation type="submission" date="2022-01" db="EMBL/GenBank/DDBJ databases">
        <authorList>
            <person name="Yamashiro T."/>
            <person name="Shiraishi A."/>
            <person name="Satake H."/>
            <person name="Nakayama K."/>
        </authorList>
    </citation>
    <scope>NUCLEOTIDE SEQUENCE</scope>
</reference>
<gene>
    <name evidence="2" type="ORF">Tco_0730561</name>
</gene>
<comment type="caution">
    <text evidence="2">The sequence shown here is derived from an EMBL/GenBank/DDBJ whole genome shotgun (WGS) entry which is preliminary data.</text>
</comment>
<feature type="region of interest" description="Disordered" evidence="1">
    <location>
        <begin position="450"/>
        <end position="480"/>
    </location>
</feature>
<organism evidence="2 3">
    <name type="scientific">Tanacetum coccineum</name>
    <dbReference type="NCBI Taxonomy" id="301880"/>
    <lineage>
        <taxon>Eukaryota</taxon>
        <taxon>Viridiplantae</taxon>
        <taxon>Streptophyta</taxon>
        <taxon>Embryophyta</taxon>
        <taxon>Tracheophyta</taxon>
        <taxon>Spermatophyta</taxon>
        <taxon>Magnoliopsida</taxon>
        <taxon>eudicotyledons</taxon>
        <taxon>Gunneridae</taxon>
        <taxon>Pentapetalae</taxon>
        <taxon>asterids</taxon>
        <taxon>campanulids</taxon>
        <taxon>Asterales</taxon>
        <taxon>Asteraceae</taxon>
        <taxon>Asteroideae</taxon>
        <taxon>Anthemideae</taxon>
        <taxon>Anthemidinae</taxon>
        <taxon>Tanacetum</taxon>
    </lineage>
</organism>
<evidence type="ECO:0008006" key="4">
    <source>
        <dbReference type="Google" id="ProtNLM"/>
    </source>
</evidence>
<reference evidence="2" key="1">
    <citation type="journal article" date="2022" name="Int. J. Mol. Sci.">
        <title>Draft Genome of Tanacetum Coccineum: Genomic Comparison of Closely Related Tanacetum-Family Plants.</title>
        <authorList>
            <person name="Yamashiro T."/>
            <person name="Shiraishi A."/>
            <person name="Nakayama K."/>
            <person name="Satake H."/>
        </authorList>
    </citation>
    <scope>NUCLEOTIDE SEQUENCE</scope>
</reference>
<protein>
    <recommendedName>
        <fullName evidence="4">Reverse transcriptase domain-containing protein</fullName>
    </recommendedName>
</protein>
<evidence type="ECO:0000256" key="1">
    <source>
        <dbReference type="SAM" id="MobiDB-lite"/>
    </source>
</evidence>
<evidence type="ECO:0000313" key="2">
    <source>
        <dbReference type="EMBL" id="GJS80680.1"/>
    </source>
</evidence>
<dbReference type="Proteomes" id="UP001151760">
    <property type="component" value="Unassembled WGS sequence"/>
</dbReference>
<dbReference type="EMBL" id="BQNB010010688">
    <property type="protein sequence ID" value="GJS80680.1"/>
    <property type="molecule type" value="Genomic_DNA"/>
</dbReference>
<name>A0ABQ4YUL5_9ASTR</name>
<accession>A0ABQ4YUL5</accession>
<evidence type="ECO:0000313" key="3">
    <source>
        <dbReference type="Proteomes" id="UP001151760"/>
    </source>
</evidence>
<keyword evidence="3" id="KW-1185">Reference proteome</keyword>